<organism evidence="1 2">
    <name type="scientific">Rhodovulum sulfidophilum</name>
    <name type="common">Rhodobacter sulfidophilus</name>
    <dbReference type="NCBI Taxonomy" id="35806"/>
    <lineage>
        <taxon>Bacteria</taxon>
        <taxon>Pseudomonadati</taxon>
        <taxon>Pseudomonadota</taxon>
        <taxon>Alphaproteobacteria</taxon>
        <taxon>Rhodobacterales</taxon>
        <taxon>Paracoccaceae</taxon>
        <taxon>Rhodovulum</taxon>
    </lineage>
</organism>
<name>A0A0D6AZ56_RHOSU</name>
<proteinExistence type="predicted"/>
<sequence>MMNRDETQLIERLVTAALERRGVAPAPAAGLSLAEAEAIAARAQAASVAMGVPVVISVADATGEQILFHRMEGSLPASAALAPGKAWTAAAFRMGTDELGRLAQPGGMLFGVESTHDGRVVAFGGGLPVRRGGAVVGAVGISGGTVDEDMAIARQALNGISNE</sequence>
<reference evidence="1 2" key="1">
    <citation type="submission" date="2015-02" db="EMBL/GenBank/DDBJ databases">
        <title>Genome sequene of Rhodovulum sulfidophilum DSM 2351.</title>
        <authorList>
            <person name="Nagao N."/>
        </authorList>
    </citation>
    <scope>NUCLEOTIDE SEQUENCE [LARGE SCALE GENOMIC DNA]</scope>
    <source>
        <strain evidence="1 2">DSM 2351</strain>
    </source>
</reference>
<dbReference type="InterPro" id="IPR038084">
    <property type="entry name" value="PduO/GlcC-like_sf"/>
</dbReference>
<dbReference type="KEGG" id="rsu:NHU_00545"/>
<evidence type="ECO:0008006" key="3">
    <source>
        <dbReference type="Google" id="ProtNLM"/>
    </source>
</evidence>
<dbReference type="Gene3D" id="3.30.450.150">
    <property type="entry name" value="Haem-degrading domain"/>
    <property type="match status" value="1"/>
</dbReference>
<dbReference type="InterPro" id="IPR005624">
    <property type="entry name" value="PduO/GlcC-like"/>
</dbReference>
<dbReference type="AlphaFoldDB" id="A0A0D6AZ56"/>
<dbReference type="InterPro" id="IPR052517">
    <property type="entry name" value="GlcG_carb_metab_protein"/>
</dbReference>
<dbReference type="SUPFAM" id="SSF143744">
    <property type="entry name" value="GlcG-like"/>
    <property type="match status" value="1"/>
</dbReference>
<evidence type="ECO:0000313" key="1">
    <source>
        <dbReference type="EMBL" id="BAQ67714.1"/>
    </source>
</evidence>
<dbReference type="PATRIC" id="fig|35806.4.peg.561"/>
<dbReference type="PANTHER" id="PTHR34309">
    <property type="entry name" value="SLR1406 PROTEIN"/>
    <property type="match status" value="1"/>
</dbReference>
<protein>
    <recommendedName>
        <fullName evidence="3">Heme-binding protein</fullName>
    </recommendedName>
</protein>
<dbReference type="PANTHER" id="PTHR34309:SF1">
    <property type="entry name" value="PROTEIN GLCG"/>
    <property type="match status" value="1"/>
</dbReference>
<dbReference type="EMBL" id="AP014800">
    <property type="protein sequence ID" value="BAQ67714.1"/>
    <property type="molecule type" value="Genomic_DNA"/>
</dbReference>
<dbReference type="Pfam" id="PF03928">
    <property type="entry name" value="HbpS-like"/>
    <property type="match status" value="1"/>
</dbReference>
<dbReference type="Proteomes" id="UP000064912">
    <property type="component" value="Chromosome"/>
</dbReference>
<evidence type="ECO:0000313" key="2">
    <source>
        <dbReference type="Proteomes" id="UP000064912"/>
    </source>
</evidence>
<dbReference type="eggNOG" id="COG3193">
    <property type="taxonomic scope" value="Bacteria"/>
</dbReference>
<gene>
    <name evidence="1" type="ORF">NHU_00545</name>
</gene>
<accession>A0A0D6AZ56</accession>